<evidence type="ECO:0000313" key="7">
    <source>
        <dbReference type="EMBL" id="MBC5685287.1"/>
    </source>
</evidence>
<dbReference type="EMBL" id="JACOPG010000001">
    <property type="protein sequence ID" value="MBC5685287.1"/>
    <property type="molecule type" value="Genomic_DNA"/>
</dbReference>
<comment type="subcellular location">
    <subcellularLocation>
        <location evidence="1">Cell membrane</location>
    </subcellularLocation>
</comment>
<dbReference type="RefSeq" id="WP_118281079.1">
    <property type="nucleotide sequence ID" value="NZ_JACOPG010000001.1"/>
</dbReference>
<gene>
    <name evidence="7" type="ORF">H8R94_01435</name>
</gene>
<evidence type="ECO:0000256" key="6">
    <source>
        <dbReference type="SAM" id="Phobius"/>
    </source>
</evidence>
<evidence type="ECO:0000313" key="8">
    <source>
        <dbReference type="Proteomes" id="UP000643810"/>
    </source>
</evidence>
<name>A0ABR7GCX3_9FIRM</name>
<dbReference type="Pfam" id="PF04347">
    <property type="entry name" value="FliO"/>
    <property type="match status" value="1"/>
</dbReference>
<accession>A0ABR7GCX3</accession>
<dbReference type="Proteomes" id="UP000643810">
    <property type="component" value="Unassembled WGS sequence"/>
</dbReference>
<dbReference type="InterPro" id="IPR022781">
    <property type="entry name" value="Flagellar_biosynth_FliO"/>
</dbReference>
<keyword evidence="7" id="KW-0969">Cilium</keyword>
<protein>
    <submittedName>
        <fullName evidence="7">Flagellar biosynthetic protein FliO</fullName>
    </submittedName>
</protein>
<evidence type="ECO:0000256" key="2">
    <source>
        <dbReference type="ARBA" id="ARBA00022475"/>
    </source>
</evidence>
<evidence type="ECO:0000256" key="1">
    <source>
        <dbReference type="ARBA" id="ARBA00004236"/>
    </source>
</evidence>
<evidence type="ECO:0000256" key="5">
    <source>
        <dbReference type="ARBA" id="ARBA00023136"/>
    </source>
</evidence>
<keyword evidence="7" id="KW-0282">Flagellum</keyword>
<keyword evidence="7" id="KW-0966">Cell projection</keyword>
<evidence type="ECO:0000256" key="3">
    <source>
        <dbReference type="ARBA" id="ARBA00022692"/>
    </source>
</evidence>
<keyword evidence="5 6" id="KW-0472">Membrane</keyword>
<keyword evidence="8" id="KW-1185">Reference proteome</keyword>
<comment type="caution">
    <text evidence="7">The sequence shown here is derived from an EMBL/GenBank/DDBJ whole genome shotgun (WGS) entry which is preliminary data.</text>
</comment>
<keyword evidence="3 6" id="KW-0812">Transmembrane</keyword>
<feature type="transmembrane region" description="Helical" evidence="6">
    <location>
        <begin position="12"/>
        <end position="32"/>
    </location>
</feature>
<reference evidence="7 8" key="1">
    <citation type="submission" date="2020-08" db="EMBL/GenBank/DDBJ databases">
        <title>Genome public.</title>
        <authorList>
            <person name="Liu C."/>
            <person name="Sun Q."/>
        </authorList>
    </citation>
    <scope>NUCLEOTIDE SEQUENCE [LARGE SCALE GENOMIC DNA]</scope>
    <source>
        <strain evidence="7 8">NSJ-9</strain>
    </source>
</reference>
<evidence type="ECO:0000256" key="4">
    <source>
        <dbReference type="ARBA" id="ARBA00022989"/>
    </source>
</evidence>
<keyword evidence="2" id="KW-1003">Cell membrane</keyword>
<organism evidence="7 8">
    <name type="scientific">Roseburia lenta</name>
    <dbReference type="NCBI Taxonomy" id="2763061"/>
    <lineage>
        <taxon>Bacteria</taxon>
        <taxon>Bacillati</taxon>
        <taxon>Bacillota</taxon>
        <taxon>Clostridia</taxon>
        <taxon>Lachnospirales</taxon>
        <taxon>Lachnospiraceae</taxon>
        <taxon>Roseburia</taxon>
    </lineage>
</organism>
<sequence>MILLSSTGENIFQLIIVLFCFLIVLALTYYVTRWIAGYQKSQSISKNLSVVETLKLTTNKYIQLIQAGKDTYYVIAIGKDEITVLGQLSGEQLKEMPSQNMTIPTAKGDFADALQKFKEHLPKK</sequence>
<proteinExistence type="predicted"/>
<keyword evidence="4 6" id="KW-1133">Transmembrane helix</keyword>